<feature type="coiled-coil region" evidence="22">
    <location>
        <begin position="452"/>
        <end position="644"/>
    </location>
</feature>
<dbReference type="GO" id="GO:0031032">
    <property type="term" value="P:actomyosin structure organization"/>
    <property type="evidence" value="ECO:0007669"/>
    <property type="project" value="TreeGrafter"/>
</dbReference>
<feature type="region of interest" description="Disordered" evidence="23">
    <location>
        <begin position="424"/>
        <end position="448"/>
    </location>
</feature>
<comment type="caution">
    <text evidence="28">The sequence shown here is derived from an EMBL/GenBank/DDBJ whole genome shotgun (WGS) entry which is preliminary data.</text>
</comment>
<dbReference type="SUPFAM" id="SSF50729">
    <property type="entry name" value="PH domain-like"/>
    <property type="match status" value="1"/>
</dbReference>
<evidence type="ECO:0000256" key="1">
    <source>
        <dbReference type="ARBA" id="ARBA00001946"/>
    </source>
</evidence>
<feature type="domain" description="AGC-kinase C-terminal" evidence="26">
    <location>
        <begin position="349"/>
        <end position="418"/>
    </location>
</feature>
<keyword evidence="19" id="KW-0206">Cytoskeleton</keyword>
<evidence type="ECO:0000259" key="25">
    <source>
        <dbReference type="PROSITE" id="PS50081"/>
    </source>
</evidence>
<dbReference type="GO" id="GO:0072518">
    <property type="term" value="F:Rho-dependent protein serine/threonine kinase activity"/>
    <property type="evidence" value="ECO:0007669"/>
    <property type="project" value="TreeGrafter"/>
</dbReference>
<evidence type="ECO:0000256" key="14">
    <source>
        <dbReference type="ARBA" id="ARBA00022833"/>
    </source>
</evidence>
<dbReference type="InterPro" id="IPR057529">
    <property type="entry name" value="MRCK/ROCK_PH"/>
</dbReference>
<evidence type="ECO:0000256" key="18">
    <source>
        <dbReference type="ARBA" id="ARBA00023136"/>
    </source>
</evidence>
<evidence type="ECO:0000256" key="21">
    <source>
        <dbReference type="PROSITE-ProRule" id="PRU10141"/>
    </source>
</evidence>
<feature type="compositionally biased region" description="Acidic residues" evidence="23">
    <location>
        <begin position="369"/>
        <end position="388"/>
    </location>
</feature>
<feature type="region of interest" description="Disordered" evidence="23">
    <location>
        <begin position="1001"/>
        <end position="1022"/>
    </location>
</feature>
<keyword evidence="8" id="KW-0597">Phosphoprotein</keyword>
<dbReference type="GO" id="GO:0031267">
    <property type="term" value="F:small GTPase binding"/>
    <property type="evidence" value="ECO:0007669"/>
    <property type="project" value="InterPro"/>
</dbReference>
<evidence type="ECO:0000256" key="8">
    <source>
        <dbReference type="ARBA" id="ARBA00022553"/>
    </source>
</evidence>
<evidence type="ECO:0000256" key="9">
    <source>
        <dbReference type="ARBA" id="ARBA00022679"/>
    </source>
</evidence>
<keyword evidence="12" id="KW-0863">Zinc-finger</keyword>
<evidence type="ECO:0000256" key="5">
    <source>
        <dbReference type="ARBA" id="ARBA00012513"/>
    </source>
</evidence>
<dbReference type="SUPFAM" id="SSF56112">
    <property type="entry name" value="Protein kinase-like (PK-like)"/>
    <property type="match status" value="1"/>
</dbReference>
<dbReference type="EMBL" id="LNIX01000001">
    <property type="protein sequence ID" value="OXA62730.1"/>
    <property type="molecule type" value="Genomic_DNA"/>
</dbReference>
<comment type="cofactor">
    <cofactor evidence="1">
        <name>Mg(2+)</name>
        <dbReference type="ChEBI" id="CHEBI:18420"/>
    </cofactor>
</comment>
<keyword evidence="13 28" id="KW-0418">Kinase</keyword>
<keyword evidence="7" id="KW-0723">Serine/threonine-protein kinase</keyword>
<dbReference type="PROSITE" id="PS51285">
    <property type="entry name" value="AGC_KINASE_CTER"/>
    <property type="match status" value="1"/>
</dbReference>
<dbReference type="SMART" id="SM00133">
    <property type="entry name" value="S_TK_X"/>
    <property type="match status" value="1"/>
</dbReference>
<dbReference type="SMART" id="SM00109">
    <property type="entry name" value="C1"/>
    <property type="match status" value="1"/>
</dbReference>
<dbReference type="Proteomes" id="UP000198287">
    <property type="component" value="Unassembled WGS sequence"/>
</dbReference>
<feature type="region of interest" description="Disordered" evidence="23">
    <location>
        <begin position="364"/>
        <end position="388"/>
    </location>
</feature>
<evidence type="ECO:0000259" key="27">
    <source>
        <dbReference type="PROSITE" id="PS51859"/>
    </source>
</evidence>
<gene>
    <name evidence="28" type="ORF">Fcan01_02138</name>
</gene>
<dbReference type="FunFam" id="1.10.510.10:FF:000047">
    <property type="entry name" value="Rho-associated protein kinase 1"/>
    <property type="match status" value="1"/>
</dbReference>
<keyword evidence="9" id="KW-0808">Transferase</keyword>
<sequence length="1345" mass="154395">MGQQSASSNGGADFKMVSLIEDTDRRERLMQLEETITHPKGILNVDCLLDTVQALVSDCDHPPLKRMKNIEAFINRYTDTTNGVGKLRMRPDDFNLIKVIGRGAYGEVQLVRHKSTSKVYAMKLLSKFEMIKRSDSAFFWEERDIMAHANSEWIVQLHFAFQGGDLVNLMSNYDVPEKWAKFYCAEVVLALDAIHSMGFVHRDVKPDNMLLDKHGHLKLADFGTCMRMDANGLVHSDTAVGTPDYISPEVLKSQGGGGGEGEYGRECDWWSVGVFLYEMLVGDTPFYADSLVGTYGKIMDHKNSLKFPDDVGISNDAKSLICSFLMDRNTRLGRNGVEEIKAHRFFIDDQWNFENIRRYGVPPVVPELNGDDDTSNFDDVEKDDSPEEDFPVPKTFAGNHLPFVGFTYSRDYQLLSSKRLSSMPNHSSVVDGISNSREGDDHKSSNNVSSKLMELEDSRAVLLSQLDAATKREESLRGEVRDFERSLALLKHEVKESQRKSDVELEAKKNLENTMQDLKRKLEEEHNKRSREMSNNVQTNEKINSLEKQLTEANEKLKTESENCSRLKKQVSELTVLLASKEQSLNDKINSLKEGKDFLELELAKLRLEIIQEESVRQQTADLQTELEKRTQSLQTELAKTRERESKIIQDNQSLLEKLVHTEKSSASLELQLKSLSAKYDQEVKAIHSEMERKSPASNQEDQVKALQAKLNEEKTHRKQAESSGQEMERQLSMLSVDYRQVRAELQKMEGQLRQEVDKTKGLLVQLEQEGLRRTQLQSEMNMQSSEISLLKSKEKQLQREISEMRETKKSLEEDLQKIKAAKAVDDLQMKELQEQLDTEISFSTLYKAQLTDLRADFEEKRRQNQELEEERNELTRQLQMTISRADSESLAKSIAHETIADLEKEKTMKELEIKDITARHKTDITNKDIALHSLKDKEIDYKRSIDQLKHEREEMDLKLKSLQEDLHKSSGDEVDKLKRQLQTEQMLKMQAVNKLAEIMNRKDLNQSSKKGQSGDLRKKERECRKLQQELIQEKEKFNQMTLKWQKDLQDLQASINEEHQIKLKLQMEMDSKESEIEALSRKLCETASVSSNEGDGFVGDETRLEGWISLPSKQNIRRHGWRKQYVVVSSRKIIFYNSDQEKQNPTRVLDLNKVFHVRSVTQGDVIRADAKEIPKIFQLLYAGEGEAKPEESPEDKEKPGTLLHKGHELVAISFHMPTTCEVCPRPLWHMFRPPPALECRRCRVKIHKEHYGEEALAPCKVHYDPNTAKELLLLAISEDGFDLGFKKGLFAVLITPPVRCVRLAVFMAILLALQFENLLEQIVISSLVAYRDKQKSATLPARSK</sequence>
<dbReference type="OMA" id="IFEGWLS"/>
<comment type="similarity">
    <text evidence="4">Belongs to the protein kinase superfamily. AGC Ser/Thr protein kinase family.</text>
</comment>
<evidence type="ECO:0000256" key="13">
    <source>
        <dbReference type="ARBA" id="ARBA00022777"/>
    </source>
</evidence>
<reference evidence="28 29" key="1">
    <citation type="submission" date="2015-12" db="EMBL/GenBank/DDBJ databases">
        <title>The genome of Folsomia candida.</title>
        <authorList>
            <person name="Faddeeva A."/>
            <person name="Derks M.F."/>
            <person name="Anvar Y."/>
            <person name="Smit S."/>
            <person name="Van Straalen N."/>
            <person name="Roelofs D."/>
        </authorList>
    </citation>
    <scope>NUCLEOTIDE SEQUENCE [LARGE SCALE GENOMIC DNA]</scope>
    <source>
        <strain evidence="28 29">VU population</strain>
        <tissue evidence="28">Whole body</tissue>
    </source>
</reference>
<dbReference type="EC" id="2.7.11.1" evidence="5"/>
<evidence type="ECO:0000256" key="11">
    <source>
        <dbReference type="ARBA" id="ARBA00022741"/>
    </source>
</evidence>
<evidence type="ECO:0000256" key="10">
    <source>
        <dbReference type="ARBA" id="ARBA00022723"/>
    </source>
</evidence>
<dbReference type="Gene3D" id="3.30.200.20">
    <property type="entry name" value="Phosphorylase Kinase, domain 1"/>
    <property type="match status" value="1"/>
</dbReference>
<keyword evidence="10" id="KW-0479">Metal-binding</keyword>
<dbReference type="InterPro" id="IPR046349">
    <property type="entry name" value="C1-like_sf"/>
</dbReference>
<organism evidence="28 29">
    <name type="scientific">Folsomia candida</name>
    <name type="common">Springtail</name>
    <dbReference type="NCBI Taxonomy" id="158441"/>
    <lineage>
        <taxon>Eukaryota</taxon>
        <taxon>Metazoa</taxon>
        <taxon>Ecdysozoa</taxon>
        <taxon>Arthropoda</taxon>
        <taxon>Hexapoda</taxon>
        <taxon>Collembola</taxon>
        <taxon>Entomobryomorpha</taxon>
        <taxon>Isotomoidea</taxon>
        <taxon>Isotomidae</taxon>
        <taxon>Proisotominae</taxon>
        <taxon>Folsomia</taxon>
    </lineage>
</organism>
<dbReference type="FunFam" id="2.30.29.30:FF:000308">
    <property type="entry name" value="Rho-associated protein kinase 1"/>
    <property type="match status" value="1"/>
</dbReference>
<dbReference type="GO" id="GO:0005737">
    <property type="term" value="C:cytoplasm"/>
    <property type="evidence" value="ECO:0007669"/>
    <property type="project" value="TreeGrafter"/>
</dbReference>
<dbReference type="SUPFAM" id="SSF57889">
    <property type="entry name" value="Cysteine-rich domain"/>
    <property type="match status" value="1"/>
</dbReference>
<dbReference type="GO" id="GO:0007266">
    <property type="term" value="P:Rho protein signal transduction"/>
    <property type="evidence" value="ECO:0007669"/>
    <property type="project" value="UniProtKB-UniRule"/>
</dbReference>
<dbReference type="Gene3D" id="1.20.5.730">
    <property type="entry name" value="Single helix bin"/>
    <property type="match status" value="1"/>
</dbReference>
<dbReference type="InterPro" id="IPR011993">
    <property type="entry name" value="PH-like_dom_sf"/>
</dbReference>
<evidence type="ECO:0000259" key="24">
    <source>
        <dbReference type="PROSITE" id="PS50011"/>
    </source>
</evidence>
<dbReference type="Gene3D" id="2.30.29.30">
    <property type="entry name" value="Pleckstrin-homology domain (PH domain)/Phosphotyrosine-binding domain (PTB)"/>
    <property type="match status" value="1"/>
</dbReference>
<evidence type="ECO:0000256" key="20">
    <source>
        <dbReference type="PROSITE-ProRule" id="PRU01206"/>
    </source>
</evidence>
<keyword evidence="14" id="KW-0862">Zinc</keyword>
<dbReference type="STRING" id="158441.A0A226F002"/>
<evidence type="ECO:0000256" key="7">
    <source>
        <dbReference type="ARBA" id="ARBA00022527"/>
    </source>
</evidence>
<dbReference type="PROSITE" id="PS50011">
    <property type="entry name" value="PROTEIN_KINASE_DOM"/>
    <property type="match status" value="1"/>
</dbReference>
<keyword evidence="29" id="KW-1185">Reference proteome</keyword>
<dbReference type="Gene3D" id="3.30.60.20">
    <property type="match status" value="1"/>
</dbReference>
<feature type="domain" description="Phorbol-ester/DAG-type" evidence="25">
    <location>
        <begin position="1207"/>
        <end position="1260"/>
    </location>
</feature>
<evidence type="ECO:0000256" key="4">
    <source>
        <dbReference type="ARBA" id="ARBA00009903"/>
    </source>
</evidence>
<dbReference type="InterPro" id="IPR050839">
    <property type="entry name" value="Rho-assoc_Ser/Thr_Kinase"/>
</dbReference>
<dbReference type="SUPFAM" id="SSF103652">
    <property type="entry name" value="G protein-binding domain"/>
    <property type="match status" value="1"/>
</dbReference>
<dbReference type="InterPro" id="IPR000961">
    <property type="entry name" value="AGC-kinase_C"/>
</dbReference>
<evidence type="ECO:0000256" key="23">
    <source>
        <dbReference type="SAM" id="MobiDB-lite"/>
    </source>
</evidence>
<dbReference type="InterPro" id="IPR002219">
    <property type="entry name" value="PKC_DAG/PE"/>
</dbReference>
<dbReference type="FunFam" id="3.30.200.20:FF:000017">
    <property type="entry name" value="Non-specific serine/threonine protein kinase"/>
    <property type="match status" value="1"/>
</dbReference>
<dbReference type="GO" id="GO:1901888">
    <property type="term" value="P:regulation of cell junction assembly"/>
    <property type="evidence" value="ECO:0007669"/>
    <property type="project" value="TreeGrafter"/>
</dbReference>
<proteinExistence type="inferred from homology"/>
<evidence type="ECO:0000256" key="6">
    <source>
        <dbReference type="ARBA" id="ARBA00022490"/>
    </source>
</evidence>
<evidence type="ECO:0000256" key="22">
    <source>
        <dbReference type="SAM" id="Coils"/>
    </source>
</evidence>
<dbReference type="CDD" id="cd01242">
    <property type="entry name" value="PH_ROCK"/>
    <property type="match status" value="1"/>
</dbReference>
<dbReference type="GO" id="GO:0005856">
    <property type="term" value="C:cytoskeleton"/>
    <property type="evidence" value="ECO:0007669"/>
    <property type="project" value="UniProtKB-SubCell"/>
</dbReference>
<feature type="binding site" evidence="21">
    <location>
        <position position="123"/>
    </location>
    <ligand>
        <name>ATP</name>
        <dbReference type="ChEBI" id="CHEBI:30616"/>
    </ligand>
</feature>
<keyword evidence="15 21" id="KW-0067">ATP-binding</keyword>
<dbReference type="OrthoDB" id="2156623at2759"/>
<dbReference type="Pfam" id="PF00069">
    <property type="entry name" value="Pkinase"/>
    <property type="match status" value="1"/>
</dbReference>
<evidence type="ECO:0000259" key="26">
    <source>
        <dbReference type="PROSITE" id="PS51285"/>
    </source>
</evidence>
<keyword evidence="17 20" id="KW-0175">Coiled coil</keyword>
<dbReference type="InterPro" id="IPR015008">
    <property type="entry name" value="ROCK_Rho-bd_dom"/>
</dbReference>
<dbReference type="GO" id="GO:0000281">
    <property type="term" value="P:mitotic cytokinesis"/>
    <property type="evidence" value="ECO:0007669"/>
    <property type="project" value="TreeGrafter"/>
</dbReference>
<dbReference type="Pfam" id="PF25346">
    <property type="entry name" value="PH_MRCK"/>
    <property type="match status" value="1"/>
</dbReference>
<dbReference type="InterPro" id="IPR000719">
    <property type="entry name" value="Prot_kinase_dom"/>
</dbReference>
<evidence type="ECO:0000256" key="17">
    <source>
        <dbReference type="ARBA" id="ARBA00023054"/>
    </source>
</evidence>
<dbReference type="GO" id="GO:0016020">
    <property type="term" value="C:membrane"/>
    <property type="evidence" value="ECO:0007669"/>
    <property type="project" value="UniProtKB-SubCell"/>
</dbReference>
<dbReference type="GO" id="GO:0005524">
    <property type="term" value="F:ATP binding"/>
    <property type="evidence" value="ECO:0007669"/>
    <property type="project" value="UniProtKB-UniRule"/>
</dbReference>
<dbReference type="InterPro" id="IPR017441">
    <property type="entry name" value="Protein_kinase_ATP_BS"/>
</dbReference>
<feature type="domain" description="RhoBD" evidence="27">
    <location>
        <begin position="943"/>
        <end position="1005"/>
    </location>
</feature>
<comment type="subcellular location">
    <subcellularLocation>
        <location evidence="2">Cytoplasm</location>
        <location evidence="2">Cytoskeleton</location>
    </subcellularLocation>
    <subcellularLocation>
        <location evidence="3">Membrane</location>
    </subcellularLocation>
</comment>
<dbReference type="PANTHER" id="PTHR22988:SF73">
    <property type="entry name" value="RHO-ASSOCIATED PROTEIN KINASE"/>
    <property type="match status" value="1"/>
</dbReference>
<feature type="coiled-coil region" evidence="22">
    <location>
        <begin position="697"/>
        <end position="822"/>
    </location>
</feature>
<protein>
    <recommendedName>
        <fullName evidence="5">non-specific serine/threonine protein kinase</fullName>
        <ecNumber evidence="5">2.7.11.1</ecNumber>
    </recommendedName>
</protein>
<dbReference type="Gene3D" id="1.10.510.10">
    <property type="entry name" value="Transferase(Phosphotransferase) domain 1"/>
    <property type="match status" value="1"/>
</dbReference>
<keyword evidence="18" id="KW-0472">Membrane</keyword>
<dbReference type="GO" id="GO:0030866">
    <property type="term" value="P:cortical actin cytoskeleton organization"/>
    <property type="evidence" value="ECO:0007669"/>
    <property type="project" value="TreeGrafter"/>
</dbReference>
<dbReference type="Gene3D" id="1.20.5.340">
    <property type="match status" value="1"/>
</dbReference>
<feature type="domain" description="Protein kinase" evidence="24">
    <location>
        <begin position="94"/>
        <end position="346"/>
    </location>
</feature>
<dbReference type="PROSITE" id="PS00108">
    <property type="entry name" value="PROTEIN_KINASE_ST"/>
    <property type="match status" value="1"/>
</dbReference>
<dbReference type="PROSITE" id="PS00107">
    <property type="entry name" value="PROTEIN_KINASE_ATP"/>
    <property type="match status" value="1"/>
</dbReference>
<dbReference type="InterPro" id="IPR008271">
    <property type="entry name" value="Ser/Thr_kinase_AS"/>
</dbReference>
<dbReference type="Pfam" id="PF08912">
    <property type="entry name" value="Rho_Binding"/>
    <property type="match status" value="1"/>
</dbReference>
<evidence type="ECO:0000256" key="15">
    <source>
        <dbReference type="ARBA" id="ARBA00022840"/>
    </source>
</evidence>
<evidence type="ECO:0000313" key="29">
    <source>
        <dbReference type="Proteomes" id="UP000198287"/>
    </source>
</evidence>
<dbReference type="GO" id="GO:0048598">
    <property type="term" value="P:embryonic morphogenesis"/>
    <property type="evidence" value="ECO:0007669"/>
    <property type="project" value="TreeGrafter"/>
</dbReference>
<dbReference type="PANTHER" id="PTHR22988">
    <property type="entry name" value="MYOTONIC DYSTROPHY S/T KINASE-RELATED"/>
    <property type="match status" value="1"/>
</dbReference>
<dbReference type="PROSITE" id="PS50081">
    <property type="entry name" value="ZF_DAG_PE_2"/>
    <property type="match status" value="1"/>
</dbReference>
<evidence type="ECO:0000256" key="16">
    <source>
        <dbReference type="ARBA" id="ARBA00022842"/>
    </source>
</evidence>
<evidence type="ECO:0000313" key="28">
    <source>
        <dbReference type="EMBL" id="OXA62730.1"/>
    </source>
</evidence>
<evidence type="ECO:0000256" key="2">
    <source>
        <dbReference type="ARBA" id="ARBA00004245"/>
    </source>
</evidence>
<accession>A0A226F002</accession>
<dbReference type="CDD" id="cd20813">
    <property type="entry name" value="C1_ROCK"/>
    <property type="match status" value="1"/>
</dbReference>
<evidence type="ECO:0000256" key="12">
    <source>
        <dbReference type="ARBA" id="ARBA00022771"/>
    </source>
</evidence>
<keyword evidence="16" id="KW-0460">Magnesium</keyword>
<evidence type="ECO:0000256" key="3">
    <source>
        <dbReference type="ARBA" id="ARBA00004370"/>
    </source>
</evidence>
<dbReference type="CDD" id="cd22250">
    <property type="entry name" value="ROCK_SBD"/>
    <property type="match status" value="1"/>
</dbReference>
<dbReference type="SMART" id="SM00220">
    <property type="entry name" value="S_TKc"/>
    <property type="match status" value="1"/>
</dbReference>
<evidence type="ECO:0000256" key="19">
    <source>
        <dbReference type="ARBA" id="ARBA00023212"/>
    </source>
</evidence>
<dbReference type="PROSITE" id="PS51859">
    <property type="entry name" value="RHO_BD"/>
    <property type="match status" value="1"/>
</dbReference>
<dbReference type="InterPro" id="IPR011009">
    <property type="entry name" value="Kinase-like_dom_sf"/>
</dbReference>
<keyword evidence="11 21" id="KW-0547">Nucleotide-binding</keyword>
<dbReference type="CDD" id="cd05596">
    <property type="entry name" value="STKc_ROCK"/>
    <property type="match status" value="1"/>
</dbReference>
<name>A0A226F002_FOLCA</name>
<keyword evidence="6" id="KW-0963">Cytoplasm</keyword>
<feature type="compositionally biased region" description="Polar residues" evidence="23">
    <location>
        <begin position="424"/>
        <end position="436"/>
    </location>
</feature>
<dbReference type="GO" id="GO:0008270">
    <property type="term" value="F:zinc ion binding"/>
    <property type="evidence" value="ECO:0007669"/>
    <property type="project" value="UniProtKB-KW"/>
</dbReference>